<organism evidence="3 4">
    <name type="scientific">Streptomyces europaeiscabiei</name>
    <dbReference type="NCBI Taxonomy" id="146819"/>
    <lineage>
        <taxon>Bacteria</taxon>
        <taxon>Bacillati</taxon>
        <taxon>Actinomycetota</taxon>
        <taxon>Actinomycetes</taxon>
        <taxon>Kitasatosporales</taxon>
        <taxon>Streptomycetaceae</taxon>
        <taxon>Streptomyces</taxon>
    </lineage>
</organism>
<proteinExistence type="predicted"/>
<gene>
    <name evidence="3" type="ORF">PV662_17865</name>
</gene>
<feature type="region of interest" description="Disordered" evidence="1">
    <location>
        <begin position="71"/>
        <end position="113"/>
    </location>
</feature>
<dbReference type="EMBL" id="JARAYU010000005">
    <property type="protein sequence ID" value="MDX3701599.1"/>
    <property type="molecule type" value="Genomic_DNA"/>
</dbReference>
<sequence length="113" mass="11845">MHSEARPGEASALLRARDELSRHGARPLVVGSSSPQEDTAESSLAGRFDSVLDVRGWEEFRAAVRTVLDSARQPDGDSAPMAVLVQPPCPPPPATGRSPASASPRSSTCAPRS</sequence>
<feature type="domain" description="Pyruvate phosphate dikinase AMP/ATP-binding" evidence="2">
    <location>
        <begin position="12"/>
        <end position="73"/>
    </location>
</feature>
<comment type="caution">
    <text evidence="3">The sequence shown here is derived from an EMBL/GenBank/DDBJ whole genome shotgun (WGS) entry which is preliminary data.</text>
</comment>
<dbReference type="Pfam" id="PF01326">
    <property type="entry name" value="PPDK_N"/>
    <property type="match status" value="1"/>
</dbReference>
<evidence type="ECO:0000313" key="3">
    <source>
        <dbReference type="EMBL" id="MDX3701599.1"/>
    </source>
</evidence>
<feature type="region of interest" description="Disordered" evidence="1">
    <location>
        <begin position="24"/>
        <end position="48"/>
    </location>
</feature>
<dbReference type="Gene3D" id="3.30.1490.20">
    <property type="entry name" value="ATP-grasp fold, A domain"/>
    <property type="match status" value="1"/>
</dbReference>
<protein>
    <submittedName>
        <fullName evidence="3">PEP/pyruvate-binding domain-containing protein</fullName>
    </submittedName>
</protein>
<accession>A0ABU4NIZ4</accession>
<evidence type="ECO:0000313" key="4">
    <source>
        <dbReference type="Proteomes" id="UP001271274"/>
    </source>
</evidence>
<dbReference type="InterPro" id="IPR002192">
    <property type="entry name" value="PPDK_AMP/ATP-bd"/>
</dbReference>
<evidence type="ECO:0000259" key="2">
    <source>
        <dbReference type="Pfam" id="PF01326"/>
    </source>
</evidence>
<evidence type="ECO:0000256" key="1">
    <source>
        <dbReference type="SAM" id="MobiDB-lite"/>
    </source>
</evidence>
<name>A0ABU4NIZ4_9ACTN</name>
<dbReference type="Proteomes" id="UP001271274">
    <property type="component" value="Unassembled WGS sequence"/>
</dbReference>
<feature type="compositionally biased region" description="Low complexity" evidence="1">
    <location>
        <begin position="95"/>
        <end position="113"/>
    </location>
</feature>
<dbReference type="InterPro" id="IPR013815">
    <property type="entry name" value="ATP_grasp_subdomain_1"/>
</dbReference>
<reference evidence="3 4" key="1">
    <citation type="journal article" date="2023" name="Microb. Genom.">
        <title>Mesoterricola silvestris gen. nov., sp. nov., Mesoterricola sediminis sp. nov., Geothrix oryzae sp. nov., Geothrix edaphica sp. nov., Geothrix rubra sp. nov., and Geothrix limicola sp. nov., six novel members of Acidobacteriota isolated from soils.</title>
        <authorList>
            <person name="Weisberg A.J."/>
            <person name="Pearce E."/>
            <person name="Kramer C.G."/>
            <person name="Chang J.H."/>
            <person name="Clarke C.R."/>
        </authorList>
    </citation>
    <scope>NUCLEOTIDE SEQUENCE [LARGE SCALE GENOMIC DNA]</scope>
    <source>
        <strain evidence="3 4">ID09-01A</strain>
    </source>
</reference>
<keyword evidence="4" id="KW-1185">Reference proteome</keyword>
<dbReference type="SUPFAM" id="SSF56059">
    <property type="entry name" value="Glutathione synthetase ATP-binding domain-like"/>
    <property type="match status" value="1"/>
</dbReference>
<dbReference type="RefSeq" id="WP_267893582.1">
    <property type="nucleotide sequence ID" value="NZ_JARAUS010000202.1"/>
</dbReference>